<feature type="signal peptide" evidence="1">
    <location>
        <begin position="1"/>
        <end position="19"/>
    </location>
</feature>
<dbReference type="AlphaFoldDB" id="A0A653EAV5"/>
<dbReference type="Pfam" id="PF16036">
    <property type="entry name" value="Chalcone_3"/>
    <property type="match status" value="1"/>
</dbReference>
<dbReference type="EMBL" id="LR215729">
    <property type="protein sequence ID" value="VEV99425.1"/>
    <property type="molecule type" value="Genomic_DNA"/>
</dbReference>
<sequence>MRNILIFIVLCLLGFNAFANTSERLNQAAFAPQVRIDNQPLALKSQAVFTYLWADVYAAALYTRPEQSPKQALRLNSNTRLELYYFRAIDRDDVIKAAWTTLEKQLTTNTLEKLRSEIDRLHAQFTDIRPGDRYALNFDPTNGLSLDINGARRFTSPNTELARAYLGIWLAPSGLSDELRKTLLAGQ</sequence>
<evidence type="ECO:0000256" key="1">
    <source>
        <dbReference type="SAM" id="SignalP"/>
    </source>
</evidence>
<feature type="chain" id="PRO_5024881996" description="Chalcone isomerase domain-containing protein" evidence="1">
    <location>
        <begin position="20"/>
        <end position="187"/>
    </location>
</feature>
<proteinExistence type="predicted"/>
<gene>
    <name evidence="3" type="ORF">PMYSY11_4382</name>
</gene>
<protein>
    <recommendedName>
        <fullName evidence="2">Chalcone isomerase domain-containing protein</fullName>
    </recommendedName>
</protein>
<accession>A0A653EAV5</accession>
<dbReference type="InterPro" id="IPR016087">
    <property type="entry name" value="Chalcone_isomerase"/>
</dbReference>
<dbReference type="GO" id="GO:0016872">
    <property type="term" value="F:intramolecular lyase activity"/>
    <property type="evidence" value="ECO:0007669"/>
    <property type="project" value="InterPro"/>
</dbReference>
<dbReference type="SUPFAM" id="SSF54626">
    <property type="entry name" value="Chalcone isomerase"/>
    <property type="match status" value="1"/>
</dbReference>
<organism evidence="3">
    <name type="scientific">Pseudomonas marincola</name>
    <dbReference type="NCBI Taxonomy" id="437900"/>
    <lineage>
        <taxon>Bacteria</taxon>
        <taxon>Pseudomonadati</taxon>
        <taxon>Pseudomonadota</taxon>
        <taxon>Gammaproteobacteria</taxon>
        <taxon>Pseudomonadales</taxon>
        <taxon>Pseudomonadaceae</taxon>
        <taxon>Pseudomonas</taxon>
    </lineage>
</organism>
<dbReference type="Gene3D" id="3.50.70.10">
    <property type="match status" value="1"/>
</dbReference>
<evidence type="ECO:0000313" key="3">
    <source>
        <dbReference type="EMBL" id="VEV99425.1"/>
    </source>
</evidence>
<dbReference type="RefSeq" id="WP_150549488.1">
    <property type="nucleotide sequence ID" value="NZ_LR215729.2"/>
</dbReference>
<name>A0A653EAV5_9PSED</name>
<dbReference type="InterPro" id="IPR036298">
    <property type="entry name" value="Chalcone_isomerase_sf"/>
</dbReference>
<keyword evidence="1" id="KW-0732">Signal</keyword>
<reference evidence="3" key="1">
    <citation type="submission" date="2019-02" db="EMBL/GenBank/DDBJ databases">
        <authorList>
            <consortium name="Genoscope - CEA"/>
            <person name="William W."/>
        </authorList>
    </citation>
    <scope>NUCLEOTIDE SEQUENCE [LARGE SCALE GENOMIC DNA]</scope>
    <source>
        <strain evidence="3">YSy11</strain>
    </source>
</reference>
<evidence type="ECO:0000259" key="2">
    <source>
        <dbReference type="Pfam" id="PF16036"/>
    </source>
</evidence>
<dbReference type="InterPro" id="IPR016088">
    <property type="entry name" value="Chalcone_isomerase_3-sand"/>
</dbReference>
<feature type="domain" description="Chalcone isomerase" evidence="2">
    <location>
        <begin position="25"/>
        <end position="184"/>
    </location>
</feature>